<gene>
    <name evidence="1" type="ORF">MILVUS5_LOCUS23043</name>
</gene>
<accession>A0ACB0KI78</accession>
<organism evidence="1 2">
    <name type="scientific">Trifolium pratense</name>
    <name type="common">Red clover</name>
    <dbReference type="NCBI Taxonomy" id="57577"/>
    <lineage>
        <taxon>Eukaryota</taxon>
        <taxon>Viridiplantae</taxon>
        <taxon>Streptophyta</taxon>
        <taxon>Embryophyta</taxon>
        <taxon>Tracheophyta</taxon>
        <taxon>Spermatophyta</taxon>
        <taxon>Magnoliopsida</taxon>
        <taxon>eudicotyledons</taxon>
        <taxon>Gunneridae</taxon>
        <taxon>Pentapetalae</taxon>
        <taxon>rosids</taxon>
        <taxon>fabids</taxon>
        <taxon>Fabales</taxon>
        <taxon>Fabaceae</taxon>
        <taxon>Papilionoideae</taxon>
        <taxon>50 kb inversion clade</taxon>
        <taxon>NPAAA clade</taxon>
        <taxon>Hologalegina</taxon>
        <taxon>IRL clade</taxon>
        <taxon>Trifolieae</taxon>
        <taxon>Trifolium</taxon>
    </lineage>
</organism>
<protein>
    <submittedName>
        <fullName evidence="1">Uncharacterized protein</fullName>
    </submittedName>
</protein>
<keyword evidence="2" id="KW-1185">Reference proteome</keyword>
<sequence length="266" mass="30063">MLSHFPSAPILQNLKTRVFGCVAFVHVHKQYRNKLDPRAVRCIFLGYTPNKKGYKCYHPPSRKIFVSKDVTFHENVSYFSRPQSQGGGNVNDLESESELLVMGPSLPRTHVHAPTLEPESISVPCPPMSSVLEESIPSVPTRVYQRRSKLVPLQQQTQSYDPVVSTENVHPIDNSHISDTCDTDPNDVPLALRREKRSCPSIYRRPTSNFVSSKQLSPQCEDPMKLCYDNKHSVKEKHKLIKAGLPAQQFNQRTCKLGMLDNHSSA</sequence>
<evidence type="ECO:0000313" key="1">
    <source>
        <dbReference type="EMBL" id="CAJ2656256.1"/>
    </source>
</evidence>
<reference evidence="1" key="1">
    <citation type="submission" date="2023-10" db="EMBL/GenBank/DDBJ databases">
        <authorList>
            <person name="Rodriguez Cubillos JULIANA M."/>
            <person name="De Vega J."/>
        </authorList>
    </citation>
    <scope>NUCLEOTIDE SEQUENCE</scope>
</reference>
<dbReference type="Proteomes" id="UP001177021">
    <property type="component" value="Unassembled WGS sequence"/>
</dbReference>
<name>A0ACB0KI78_TRIPR</name>
<evidence type="ECO:0000313" key="2">
    <source>
        <dbReference type="Proteomes" id="UP001177021"/>
    </source>
</evidence>
<dbReference type="EMBL" id="CASHSV030000206">
    <property type="protein sequence ID" value="CAJ2656256.1"/>
    <property type="molecule type" value="Genomic_DNA"/>
</dbReference>
<proteinExistence type="predicted"/>
<comment type="caution">
    <text evidence="1">The sequence shown here is derived from an EMBL/GenBank/DDBJ whole genome shotgun (WGS) entry which is preliminary data.</text>
</comment>